<dbReference type="InterPro" id="IPR003439">
    <property type="entry name" value="ABC_transporter-like_ATP-bd"/>
</dbReference>
<dbReference type="SMART" id="SM00382">
    <property type="entry name" value="AAA"/>
    <property type="match status" value="1"/>
</dbReference>
<dbReference type="PANTHER" id="PTHR42781">
    <property type="entry name" value="SPERMIDINE/PUTRESCINE IMPORT ATP-BINDING PROTEIN POTA"/>
    <property type="match status" value="1"/>
</dbReference>
<dbReference type="RefSeq" id="WP_122966076.1">
    <property type="nucleotide sequence ID" value="NZ_BJMH01000018.1"/>
</dbReference>
<evidence type="ECO:0000256" key="6">
    <source>
        <dbReference type="ARBA" id="ARBA00066388"/>
    </source>
</evidence>
<gene>
    <name evidence="9" type="primary">afuC</name>
    <name evidence="9" type="ORF">BPA01_35260</name>
</gene>
<dbReference type="Gene3D" id="3.40.50.300">
    <property type="entry name" value="P-loop containing nucleotide triphosphate hydrolases"/>
    <property type="match status" value="1"/>
</dbReference>
<evidence type="ECO:0000256" key="2">
    <source>
        <dbReference type="ARBA" id="ARBA00022741"/>
    </source>
</evidence>
<dbReference type="PROSITE" id="PS00211">
    <property type="entry name" value="ABC_TRANSPORTER_1"/>
    <property type="match status" value="1"/>
</dbReference>
<accession>A0A4Y3PPR2</accession>
<proteinExistence type="predicted"/>
<dbReference type="FunFam" id="3.40.50.300:FF:000425">
    <property type="entry name" value="Probable ABC transporter, ATP-binding subunit"/>
    <property type="match status" value="1"/>
</dbReference>
<dbReference type="GO" id="GO:0005524">
    <property type="term" value="F:ATP binding"/>
    <property type="evidence" value="ECO:0007669"/>
    <property type="project" value="UniProtKB-KW"/>
</dbReference>
<dbReference type="InterPro" id="IPR013611">
    <property type="entry name" value="Transp-assoc_OB_typ2"/>
</dbReference>
<keyword evidence="1" id="KW-0813">Transport</keyword>
<evidence type="ECO:0000313" key="10">
    <source>
        <dbReference type="Proteomes" id="UP000316882"/>
    </source>
</evidence>
<keyword evidence="10" id="KW-1185">Reference proteome</keyword>
<comment type="caution">
    <text evidence="9">The sequence shown here is derived from an EMBL/GenBank/DDBJ whole genome shotgun (WGS) entry which is preliminary data.</text>
</comment>
<dbReference type="EMBL" id="BJMH01000018">
    <property type="protein sequence ID" value="GEB33946.1"/>
    <property type="molecule type" value="Genomic_DNA"/>
</dbReference>
<protein>
    <recommendedName>
        <fullName evidence="7">Carnitine transport ATP-binding protein OpuCA</fullName>
        <ecNumber evidence="6">7.6.2.9</ecNumber>
    </recommendedName>
</protein>
<name>A0A4Y3PPR2_BREPA</name>
<dbReference type="PROSITE" id="PS50893">
    <property type="entry name" value="ABC_TRANSPORTER_2"/>
    <property type="match status" value="1"/>
</dbReference>
<dbReference type="SUPFAM" id="SSF52540">
    <property type="entry name" value="P-loop containing nucleoside triphosphate hydrolases"/>
    <property type="match status" value="1"/>
</dbReference>
<dbReference type="SUPFAM" id="SSF50331">
    <property type="entry name" value="MOP-like"/>
    <property type="match status" value="1"/>
</dbReference>
<dbReference type="Pfam" id="PF08402">
    <property type="entry name" value="TOBE_2"/>
    <property type="match status" value="1"/>
</dbReference>
<evidence type="ECO:0000256" key="3">
    <source>
        <dbReference type="ARBA" id="ARBA00022840"/>
    </source>
</evidence>
<feature type="domain" description="ABC transporter" evidence="8">
    <location>
        <begin position="4"/>
        <end position="234"/>
    </location>
</feature>
<evidence type="ECO:0000313" key="9">
    <source>
        <dbReference type="EMBL" id="GEB33946.1"/>
    </source>
</evidence>
<evidence type="ECO:0000256" key="5">
    <source>
        <dbReference type="ARBA" id="ARBA00063934"/>
    </source>
</evidence>
<reference evidence="9 10" key="1">
    <citation type="submission" date="2019-06" db="EMBL/GenBank/DDBJ databases">
        <title>Whole genome shotgun sequence of Brevibacillus parabrevis NBRC 12334.</title>
        <authorList>
            <person name="Hosoyama A."/>
            <person name="Uohara A."/>
            <person name="Ohji S."/>
            <person name="Ichikawa N."/>
        </authorList>
    </citation>
    <scope>NUCLEOTIDE SEQUENCE [LARGE SCALE GENOMIC DNA]</scope>
    <source>
        <strain evidence="9 10">NBRC 12334</strain>
    </source>
</reference>
<dbReference type="GO" id="GO:0043190">
    <property type="term" value="C:ATP-binding cassette (ABC) transporter complex"/>
    <property type="evidence" value="ECO:0007669"/>
    <property type="project" value="InterPro"/>
</dbReference>
<dbReference type="GO" id="GO:0015418">
    <property type="term" value="F:ABC-type quaternary ammonium compound transporting activity"/>
    <property type="evidence" value="ECO:0007669"/>
    <property type="project" value="UniProtKB-EC"/>
</dbReference>
<dbReference type="InterPro" id="IPR050093">
    <property type="entry name" value="ABC_SmlMolc_Importer"/>
</dbReference>
<dbReference type="InterPro" id="IPR027417">
    <property type="entry name" value="P-loop_NTPase"/>
</dbReference>
<dbReference type="Pfam" id="PF00005">
    <property type="entry name" value="ABC_tran"/>
    <property type="match status" value="1"/>
</dbReference>
<evidence type="ECO:0000256" key="4">
    <source>
        <dbReference type="ARBA" id="ARBA00052482"/>
    </source>
</evidence>
<evidence type="ECO:0000259" key="8">
    <source>
        <dbReference type="PROSITE" id="PS50893"/>
    </source>
</evidence>
<dbReference type="GO" id="GO:0016887">
    <property type="term" value="F:ATP hydrolysis activity"/>
    <property type="evidence" value="ECO:0007669"/>
    <property type="project" value="InterPro"/>
</dbReference>
<dbReference type="InterPro" id="IPR017871">
    <property type="entry name" value="ABC_transporter-like_CS"/>
</dbReference>
<comment type="subunit">
    <text evidence="5">The complex is composed of two ATP-binding proteins (OpuCA), two transmembrane proteins (OpuCB and OpuCD) and a solute-binding protein (OpuCC).</text>
</comment>
<sequence>MSYVQIEHMSKTFHGQHVLKQLDLAIEKGELVTLLGPSGCGKSTLLRILSGLTAPDTGKIYIDGKDVTDVSPKNREIGMVFQSYALFPNLTVSQNIAFGLEMNKVPKADIRLRVQEMIELVGLAGKEQNYPRELSGGQQQRVALARSLVTRPKVLLLDEPLSALDAQIRKNLQKQLRTIQRELNMTTVLVTHDQEEAMAVSDRIYIMNGGRIVQHGSPHEIYTQPHSEFVARFIGNYNVLSAEQLNQIAPDLSIREVAERFAIRPETFREQPVTAEDIRLTGKIAHVSMLGNVTRYELNIGDVSVLVDTLHMSFESEQTGTTKTLYLCPKDVIPLYDTIA</sequence>
<dbReference type="InterPro" id="IPR003593">
    <property type="entry name" value="AAA+_ATPase"/>
</dbReference>
<dbReference type="InterPro" id="IPR008995">
    <property type="entry name" value="Mo/tungstate-bd_C_term_dom"/>
</dbReference>
<comment type="catalytic activity">
    <reaction evidence="4">
        <text>a quaternary ammonium(out) + ATP + H2O = a quaternary ammonium(in) + ADP + phosphate + H(+)</text>
        <dbReference type="Rhea" id="RHEA:11036"/>
        <dbReference type="ChEBI" id="CHEBI:15377"/>
        <dbReference type="ChEBI" id="CHEBI:15378"/>
        <dbReference type="ChEBI" id="CHEBI:30616"/>
        <dbReference type="ChEBI" id="CHEBI:35267"/>
        <dbReference type="ChEBI" id="CHEBI:43474"/>
        <dbReference type="ChEBI" id="CHEBI:456216"/>
        <dbReference type="EC" id="7.6.2.9"/>
    </reaction>
</comment>
<dbReference type="STRING" id="54914.AV540_21715"/>
<dbReference type="PANTHER" id="PTHR42781:SF4">
    <property type="entry name" value="SPERMIDINE_PUTRESCINE IMPORT ATP-BINDING PROTEIN POTA"/>
    <property type="match status" value="1"/>
</dbReference>
<dbReference type="Proteomes" id="UP000316882">
    <property type="component" value="Unassembled WGS sequence"/>
</dbReference>
<evidence type="ECO:0000256" key="1">
    <source>
        <dbReference type="ARBA" id="ARBA00022448"/>
    </source>
</evidence>
<dbReference type="AlphaFoldDB" id="A0A4Y3PPR2"/>
<keyword evidence="2" id="KW-0547">Nucleotide-binding</keyword>
<organism evidence="9 10">
    <name type="scientific">Brevibacillus parabrevis</name>
    <dbReference type="NCBI Taxonomy" id="54914"/>
    <lineage>
        <taxon>Bacteria</taxon>
        <taxon>Bacillati</taxon>
        <taxon>Bacillota</taxon>
        <taxon>Bacilli</taxon>
        <taxon>Bacillales</taxon>
        <taxon>Paenibacillaceae</taxon>
        <taxon>Brevibacillus</taxon>
    </lineage>
</organism>
<evidence type="ECO:0000256" key="7">
    <source>
        <dbReference type="ARBA" id="ARBA00070305"/>
    </source>
</evidence>
<keyword evidence="3 9" id="KW-0067">ATP-binding</keyword>
<dbReference type="EC" id="7.6.2.9" evidence="6"/>